<dbReference type="PANTHER" id="PTHR21324:SF2">
    <property type="entry name" value="EG:22E5.9 PROTEIN"/>
    <property type="match status" value="1"/>
</dbReference>
<dbReference type="KEGG" id="dqu:106747076"/>
<gene>
    <name evidence="10" type="primary">LOC106747076</name>
</gene>
<feature type="region of interest" description="Disordered" evidence="6">
    <location>
        <begin position="862"/>
        <end position="886"/>
    </location>
</feature>
<evidence type="ECO:0000256" key="5">
    <source>
        <dbReference type="ARBA" id="ARBA00023136"/>
    </source>
</evidence>
<dbReference type="GO" id="GO:0012505">
    <property type="term" value="C:endomembrane system"/>
    <property type="evidence" value="ECO:0007669"/>
    <property type="project" value="UniProtKB-SubCell"/>
</dbReference>
<evidence type="ECO:0000256" key="3">
    <source>
        <dbReference type="ARBA" id="ARBA00022692"/>
    </source>
</evidence>
<proteinExistence type="inferred from homology"/>
<dbReference type="OrthoDB" id="191706at2759"/>
<evidence type="ECO:0000259" key="8">
    <source>
        <dbReference type="Pfam" id="PF10277"/>
    </source>
</evidence>
<dbReference type="PANTHER" id="PTHR21324">
    <property type="entry name" value="FASTING-INDUCIBLE INTEGRAL MEMBRANE PROTEIN TM6P1-RELATED"/>
    <property type="match status" value="1"/>
</dbReference>
<accession>A0A6P3XPD7</accession>
<feature type="region of interest" description="Disordered" evidence="6">
    <location>
        <begin position="666"/>
        <end position="752"/>
    </location>
</feature>
<feature type="region of interest" description="Disordered" evidence="6">
    <location>
        <begin position="911"/>
        <end position="982"/>
    </location>
</feature>
<feature type="transmembrane region" description="Helical" evidence="7">
    <location>
        <begin position="163"/>
        <end position="188"/>
    </location>
</feature>
<feature type="compositionally biased region" description="Polar residues" evidence="6">
    <location>
        <begin position="712"/>
        <end position="731"/>
    </location>
</feature>
<evidence type="ECO:0000256" key="6">
    <source>
        <dbReference type="SAM" id="MobiDB-lite"/>
    </source>
</evidence>
<comment type="similarity">
    <text evidence="2">Belongs to the DRAM/TMEM150 family.</text>
</comment>
<feature type="compositionally biased region" description="Basic and acidic residues" evidence="6">
    <location>
        <begin position="872"/>
        <end position="886"/>
    </location>
</feature>
<evidence type="ECO:0000256" key="1">
    <source>
        <dbReference type="ARBA" id="ARBA00004127"/>
    </source>
</evidence>
<dbReference type="Pfam" id="PF10277">
    <property type="entry name" value="Frag1"/>
    <property type="match status" value="1"/>
</dbReference>
<evidence type="ECO:0000313" key="10">
    <source>
        <dbReference type="RefSeq" id="XP_014479838.1"/>
    </source>
</evidence>
<feature type="region of interest" description="Disordered" evidence="6">
    <location>
        <begin position="390"/>
        <end position="415"/>
    </location>
</feature>
<feature type="compositionally biased region" description="Basic and acidic residues" evidence="6">
    <location>
        <begin position="913"/>
        <end position="930"/>
    </location>
</feature>
<comment type="subcellular location">
    <subcellularLocation>
        <location evidence="1">Endomembrane system</location>
        <topology evidence="1">Multi-pass membrane protein</topology>
    </subcellularLocation>
</comment>
<evidence type="ECO:0000256" key="7">
    <source>
        <dbReference type="SAM" id="Phobius"/>
    </source>
</evidence>
<dbReference type="RefSeq" id="XP_014479838.1">
    <property type="nucleotide sequence ID" value="XM_014624352.1"/>
</dbReference>
<sequence>MEKQEFLANLHYLPIAVFVSLPTVFILTYVIAVLMGHVEAGFPYISEAAATAPESCIFSQAVNIIALLMGFMIYIRYAQVRECTSVFRSSASLPKWNHWALIFGLLSTAGLSIVANFQETSMIIVHIIGAFLCFGGGTAYFWTQAVCSFYLHPLGCSLRLAHLRTALSTFSTVCFFVIIITGVLARLAYKGTNPRKWYKEDGGWELHIASTITEWLCAMAFCIYILTFTEEFRDIRISHPKVILLKYTRRIFLKDMNKPKKGAGGYVNLLSHSPVDTPCPGYRYRESRDNLLDETAPLMATTPAALRERSPDVLCPVQVHVHDPTVCERRCPRGHRAEKRRRRAVENRASKWIDLDENVSHGYILIDDRDLGPEVPEIDCEEAPFSEDAVEYNDGDDDENDDHNDDDSRDENSHGKREWSIYKRLKRSAAKRYRELDLGATYPLANSHGNAYQESSSHSKYTELHSGFRAKNPETSRRDFDATFSYSVANSHSEHGGPATDVRDRTYREASESDNLAWDTRPGANYEMANSHSNYRVFYDSQHYGMMPPWSSELWPENRREEARVTSDDSKDDNARKQGDNGDKTSADQTEKDVEQDSGTSCDIEQCLVQIEESLLNIEQNLLHVQDLDIPELRNLLYKSPSIERSLFEVQDLLYADGIVPVISKKSTSLDSDEEEEDEEEEEEEEEEEVWVGQNLTIKDDEDGDASAPLLTGSNEESSDTANVDEQNPSRSTDDHCVDGSNIQREEEEDSSLQMCADKTMNFVPNSLNKTLPRRIVLDEVKENIRLCSSEEPTITIDYNLNSACAEKKPFCRDKWHSRTNSLDENSIFQSSELGDKQENGKSSLQDIFLESTSGRLVVNAKARSEGTLQTRNRDKPLRRDRGGSHEELLQAVEATAEDFRKRLESFASQRRSMLDRQKRVTPKSVKEAASDNTASRSREKSPVRQAKRATTAGKTQDNGAGKSTDKRKKKKTSGKNQSTSDNALVPSKLISLSLSLLLAALLQAVRCLTDLVEDAFRSVSYDRGGLLQ</sequence>
<keyword evidence="5 7" id="KW-0472">Membrane</keyword>
<feature type="compositionally biased region" description="Acidic residues" evidence="6">
    <location>
        <begin position="671"/>
        <end position="690"/>
    </location>
</feature>
<keyword evidence="3 7" id="KW-0812">Transmembrane</keyword>
<feature type="compositionally biased region" description="Acidic residues" evidence="6">
    <location>
        <begin position="390"/>
        <end position="409"/>
    </location>
</feature>
<feature type="transmembrane region" description="Helical" evidence="7">
    <location>
        <begin position="96"/>
        <end position="117"/>
    </location>
</feature>
<feature type="region of interest" description="Disordered" evidence="6">
    <location>
        <begin position="561"/>
        <end position="600"/>
    </location>
</feature>
<dbReference type="GeneID" id="106747076"/>
<evidence type="ECO:0000256" key="2">
    <source>
        <dbReference type="ARBA" id="ARBA00006565"/>
    </source>
</evidence>
<feature type="transmembrane region" description="Helical" evidence="7">
    <location>
        <begin position="57"/>
        <end position="75"/>
    </location>
</feature>
<feature type="compositionally biased region" description="Basic and acidic residues" evidence="6">
    <location>
        <begin position="561"/>
        <end position="595"/>
    </location>
</feature>
<name>A0A6P3XPD7_DINQU</name>
<feature type="transmembrane region" description="Helical" evidence="7">
    <location>
        <begin position="123"/>
        <end position="142"/>
    </location>
</feature>
<dbReference type="Proteomes" id="UP000515204">
    <property type="component" value="Unplaced"/>
</dbReference>
<dbReference type="InterPro" id="IPR050911">
    <property type="entry name" value="DRAM/TMEM150_Autophagy_Mod"/>
</dbReference>
<dbReference type="AlphaFoldDB" id="A0A6P3XPD7"/>
<evidence type="ECO:0000256" key="4">
    <source>
        <dbReference type="ARBA" id="ARBA00022989"/>
    </source>
</evidence>
<keyword evidence="4 7" id="KW-1133">Transmembrane helix</keyword>
<feature type="transmembrane region" description="Helical" evidence="7">
    <location>
        <begin position="208"/>
        <end position="228"/>
    </location>
</feature>
<reference evidence="10" key="1">
    <citation type="submission" date="2025-08" db="UniProtKB">
        <authorList>
            <consortium name="RefSeq"/>
        </authorList>
    </citation>
    <scope>IDENTIFICATION</scope>
</reference>
<organism evidence="9 10">
    <name type="scientific">Dinoponera quadriceps</name>
    <name type="common">South American ant</name>
    <dbReference type="NCBI Taxonomy" id="609295"/>
    <lineage>
        <taxon>Eukaryota</taxon>
        <taxon>Metazoa</taxon>
        <taxon>Ecdysozoa</taxon>
        <taxon>Arthropoda</taxon>
        <taxon>Hexapoda</taxon>
        <taxon>Insecta</taxon>
        <taxon>Pterygota</taxon>
        <taxon>Neoptera</taxon>
        <taxon>Endopterygota</taxon>
        <taxon>Hymenoptera</taxon>
        <taxon>Apocrita</taxon>
        <taxon>Aculeata</taxon>
        <taxon>Formicoidea</taxon>
        <taxon>Formicidae</taxon>
        <taxon>Ponerinae</taxon>
        <taxon>Ponerini</taxon>
        <taxon>Dinoponera</taxon>
    </lineage>
</organism>
<feature type="domain" description="CWH43-like N-terminal" evidence="8">
    <location>
        <begin position="10"/>
        <end position="234"/>
    </location>
</feature>
<evidence type="ECO:0000313" key="9">
    <source>
        <dbReference type="Proteomes" id="UP000515204"/>
    </source>
</evidence>
<dbReference type="InterPro" id="IPR019402">
    <property type="entry name" value="CWH43_N"/>
</dbReference>
<protein>
    <submittedName>
        <fullName evidence="10">Uncharacterized protein LOC106747076</fullName>
    </submittedName>
</protein>
<feature type="transmembrane region" description="Helical" evidence="7">
    <location>
        <begin position="12"/>
        <end position="37"/>
    </location>
</feature>
<keyword evidence="9" id="KW-1185">Reference proteome</keyword>